<feature type="region of interest" description="Disordered" evidence="1">
    <location>
        <begin position="495"/>
        <end position="522"/>
    </location>
</feature>
<feature type="compositionally biased region" description="Acidic residues" evidence="1">
    <location>
        <begin position="509"/>
        <end position="522"/>
    </location>
</feature>
<dbReference type="RefSeq" id="WP_311629037.1">
    <property type="nucleotide sequence ID" value="NZ_JAVREN010000004.1"/>
</dbReference>
<sequence>MPLPPKDTPWPPIAPRVRCALEDWAAWYSADPDQIAARYLNRPVFSGRPGQAPQNRPSQYRGGLVGALARMFWGEPTPLGEKRTKLHVPLASDIARTSADLLFSEPPTLAVDSADTQERLEQILTGGLRRTLLTGGELAAALGGSYLRLVWDAEVTPGPWITAVGADGAIPDLRNGRLAGATFWRVLGCDGPKVVRFLERHEKGAILHGVYEGTEDNLGRPIDLGAFPETKTLNAVEEFDIGPRLTVALVPNTMTARSWRDVPGTLGLGESDYQGSETLLDALDETMTAWMRDVRLAKARLTVPEGYLRANGPGRGVSWEDREVFVPLNVPPTEGNASGLTLHQAEIRFAEHKATAEELAARIIRNAGYSSGTFGDDSDGPAATATEIKARQARSMSTRARKAELWAVGIADIVEAQLALEATRFPGVAGVEVERPAVQFKDSVQDDIKTLAETAALLRQAEAASTATLVALVNPGMDADDQAAEVQRILAESGRAVADPVTAGRGDDDAGPAEPEDGAPEE</sequence>
<evidence type="ECO:0000256" key="1">
    <source>
        <dbReference type="SAM" id="MobiDB-lite"/>
    </source>
</evidence>
<protein>
    <submittedName>
        <fullName evidence="2">Phage portal protein</fullName>
    </submittedName>
</protein>
<accession>A0ABU2L469</accession>
<keyword evidence="3" id="KW-1185">Reference proteome</keyword>
<gene>
    <name evidence="2" type="ORF">RM780_03965</name>
</gene>
<comment type="caution">
    <text evidence="2">The sequence shown here is derived from an EMBL/GenBank/DDBJ whole genome shotgun (WGS) entry which is preliminary data.</text>
</comment>
<evidence type="ECO:0000313" key="3">
    <source>
        <dbReference type="Proteomes" id="UP001183388"/>
    </source>
</evidence>
<reference evidence="3" key="1">
    <citation type="submission" date="2023-07" db="EMBL/GenBank/DDBJ databases">
        <title>30 novel species of actinomycetes from the DSMZ collection.</title>
        <authorList>
            <person name="Nouioui I."/>
        </authorList>
    </citation>
    <scope>NUCLEOTIDE SEQUENCE [LARGE SCALE GENOMIC DNA]</scope>
    <source>
        <strain evidence="3">DSM 44917</strain>
    </source>
</reference>
<organism evidence="2 3">
    <name type="scientific">Streptomyces boetiae</name>
    <dbReference type="NCBI Taxonomy" id="3075541"/>
    <lineage>
        <taxon>Bacteria</taxon>
        <taxon>Bacillati</taxon>
        <taxon>Actinomycetota</taxon>
        <taxon>Actinomycetes</taxon>
        <taxon>Kitasatosporales</taxon>
        <taxon>Streptomycetaceae</taxon>
        <taxon>Streptomyces</taxon>
    </lineage>
</organism>
<dbReference type="EMBL" id="JAVREN010000004">
    <property type="protein sequence ID" value="MDT0306118.1"/>
    <property type="molecule type" value="Genomic_DNA"/>
</dbReference>
<name>A0ABU2L469_9ACTN</name>
<proteinExistence type="predicted"/>
<evidence type="ECO:0000313" key="2">
    <source>
        <dbReference type="EMBL" id="MDT0306118.1"/>
    </source>
</evidence>
<dbReference type="Proteomes" id="UP001183388">
    <property type="component" value="Unassembled WGS sequence"/>
</dbReference>